<dbReference type="GO" id="GO:0031250">
    <property type="term" value="C:anaerobic ribonucleoside-triphosphate reductase complex"/>
    <property type="evidence" value="ECO:0007669"/>
    <property type="project" value="TreeGrafter"/>
</dbReference>
<dbReference type="GO" id="GO:0009265">
    <property type="term" value="P:2'-deoxyribonucleotide biosynthetic process"/>
    <property type="evidence" value="ECO:0007669"/>
    <property type="project" value="TreeGrafter"/>
</dbReference>
<dbReference type="SUPFAM" id="SSF51998">
    <property type="entry name" value="PFL-like glycyl radical enzymes"/>
    <property type="match status" value="1"/>
</dbReference>
<dbReference type="GO" id="GO:0006260">
    <property type="term" value="P:DNA replication"/>
    <property type="evidence" value="ECO:0007669"/>
    <property type="project" value="InterPro"/>
</dbReference>
<dbReference type="GO" id="GO:0004748">
    <property type="term" value="F:ribonucleoside-diphosphate reductase activity, thioredoxin disulfide as acceptor"/>
    <property type="evidence" value="ECO:0007669"/>
    <property type="project" value="TreeGrafter"/>
</dbReference>
<dbReference type="Gene3D" id="3.20.70.20">
    <property type="match status" value="1"/>
</dbReference>
<evidence type="ECO:0000313" key="2">
    <source>
        <dbReference type="Proteomes" id="UP000292580"/>
    </source>
</evidence>
<proteinExistence type="predicted"/>
<gene>
    <name evidence="1" type="ORF">CUJ86_01065</name>
</gene>
<dbReference type="PANTHER" id="PTHR21075">
    <property type="entry name" value="ANAEROBIC RIBONUCLEOSIDE-TRIPHOSPHATE REDUCTASE"/>
    <property type="match status" value="1"/>
</dbReference>
<dbReference type="Proteomes" id="UP000292580">
    <property type="component" value="Unassembled WGS sequence"/>
</dbReference>
<keyword evidence="2" id="KW-1185">Reference proteome</keyword>
<comment type="caution">
    <text evidence="1">The sequence shown here is derived from an EMBL/GenBank/DDBJ whole genome shotgun (WGS) entry which is preliminary data.</text>
</comment>
<dbReference type="OrthoDB" id="139164at2157"/>
<dbReference type="EMBL" id="PGCL01000001">
    <property type="protein sequence ID" value="TAJ45366.1"/>
    <property type="molecule type" value="Genomic_DNA"/>
</dbReference>
<dbReference type="InterPro" id="IPR012833">
    <property type="entry name" value="NrdD"/>
</dbReference>
<dbReference type="Pfam" id="PF13597">
    <property type="entry name" value="NRDD"/>
    <property type="match status" value="1"/>
</dbReference>
<sequence length="120" mass="13582">MQWTEEQRALAQKYKRLEDIPVEERRYKCHTCNHVVDATPCPVCGETELEIMCPLDHTHCSHEVVSGIEYCPLCGAAVCPECGCHDVSQISRVTGYLQDVSGWNAGKQQELKDRVRYTVA</sequence>
<dbReference type="GO" id="GO:0008998">
    <property type="term" value="F:ribonucleoside-triphosphate reductase (thioredoxin) activity"/>
    <property type="evidence" value="ECO:0007669"/>
    <property type="project" value="InterPro"/>
</dbReference>
<reference evidence="1 2" key="1">
    <citation type="submission" date="2017-11" db="EMBL/GenBank/DDBJ databases">
        <title>Isolation and Characterization of Methanofollis Species from Methane Seep Offshore SW Taiwan.</title>
        <authorList>
            <person name="Teng N.-H."/>
            <person name="Lai M.-C."/>
            <person name="Chen S.-C."/>
        </authorList>
    </citation>
    <scope>NUCLEOTIDE SEQUENCE [LARGE SCALE GENOMIC DNA]</scope>
    <source>
        <strain evidence="1 2">FWC-SCC2</strain>
    </source>
</reference>
<name>A0A483CUR8_9EURY</name>
<protein>
    <submittedName>
        <fullName evidence="1">Oxidoreductase</fullName>
    </submittedName>
</protein>
<evidence type="ECO:0000313" key="1">
    <source>
        <dbReference type="EMBL" id="TAJ45366.1"/>
    </source>
</evidence>
<accession>A0A483CUR8</accession>
<dbReference type="AlphaFoldDB" id="A0A483CUR8"/>
<dbReference type="PANTHER" id="PTHR21075:SF0">
    <property type="entry name" value="ANAEROBIC RIBONUCLEOSIDE-TRIPHOSPHATE REDUCTASE"/>
    <property type="match status" value="1"/>
</dbReference>
<organism evidence="1 2">
    <name type="scientific">Methanofollis fontis</name>
    <dbReference type="NCBI Taxonomy" id="2052832"/>
    <lineage>
        <taxon>Archaea</taxon>
        <taxon>Methanobacteriati</taxon>
        <taxon>Methanobacteriota</taxon>
        <taxon>Stenosarchaea group</taxon>
        <taxon>Methanomicrobia</taxon>
        <taxon>Methanomicrobiales</taxon>
        <taxon>Methanomicrobiaceae</taxon>
        <taxon>Methanofollis</taxon>
    </lineage>
</organism>